<dbReference type="Gene3D" id="3.10.50.30">
    <property type="entry name" value="Transcription elongation factor, GreA/GreB, C-terminal domain"/>
    <property type="match status" value="1"/>
</dbReference>
<keyword evidence="5" id="KW-0804">Transcription</keyword>
<reference evidence="9 10" key="1">
    <citation type="journal article" date="2016" name="Nat. Commun.">
        <title>Thousands of microbial genomes shed light on interconnected biogeochemical processes in an aquifer system.</title>
        <authorList>
            <person name="Anantharaman K."/>
            <person name="Brown C.T."/>
            <person name="Hug L.A."/>
            <person name="Sharon I."/>
            <person name="Castelle C.J."/>
            <person name="Probst A.J."/>
            <person name="Thomas B.C."/>
            <person name="Singh A."/>
            <person name="Wilkins M.J."/>
            <person name="Karaoz U."/>
            <person name="Brodie E.L."/>
            <person name="Williams K.H."/>
            <person name="Hubbard S.S."/>
            <person name="Banfield J.F."/>
        </authorList>
    </citation>
    <scope>NUCLEOTIDE SEQUENCE [LARGE SCALE GENOMIC DNA]</scope>
</reference>
<dbReference type="AlphaFoldDB" id="A0A1F6A7I2"/>
<dbReference type="GO" id="GO:0032784">
    <property type="term" value="P:regulation of DNA-templated transcription elongation"/>
    <property type="evidence" value="ECO:0007669"/>
    <property type="project" value="InterPro"/>
</dbReference>
<dbReference type="EMBL" id="MFJN01000041">
    <property type="protein sequence ID" value="OGG20621.1"/>
    <property type="molecule type" value="Genomic_DNA"/>
</dbReference>
<comment type="caution">
    <text evidence="9">The sequence shown here is derived from an EMBL/GenBank/DDBJ whole genome shotgun (WGS) entry which is preliminary data.</text>
</comment>
<dbReference type="GO" id="GO:0003677">
    <property type="term" value="F:DNA binding"/>
    <property type="evidence" value="ECO:0007669"/>
    <property type="project" value="UniProtKB-KW"/>
</dbReference>
<dbReference type="Pfam" id="PF03449">
    <property type="entry name" value="GreA_GreB_N"/>
    <property type="match status" value="1"/>
</dbReference>
<dbReference type="Gene3D" id="1.10.287.180">
    <property type="entry name" value="Transcription elongation factor, GreA/GreB, N-terminal domain"/>
    <property type="match status" value="1"/>
</dbReference>
<dbReference type="GO" id="GO:0070063">
    <property type="term" value="F:RNA polymerase binding"/>
    <property type="evidence" value="ECO:0007669"/>
    <property type="project" value="InterPro"/>
</dbReference>
<dbReference type="InterPro" id="IPR036953">
    <property type="entry name" value="GreA/GreB_C_sf"/>
</dbReference>
<protein>
    <recommendedName>
        <fullName evidence="2">Transcription elongation factor GreA</fullName>
    </recommendedName>
    <alternativeName>
        <fullName evidence="6">Transcript cleavage factor GreA</fullName>
    </alternativeName>
</protein>
<dbReference type="Pfam" id="PF01272">
    <property type="entry name" value="GreA_GreB"/>
    <property type="match status" value="1"/>
</dbReference>
<dbReference type="InterPro" id="IPR001437">
    <property type="entry name" value="Tscrpt_elong_fac_GreA/B_C"/>
</dbReference>
<evidence type="ECO:0000259" key="7">
    <source>
        <dbReference type="Pfam" id="PF01272"/>
    </source>
</evidence>
<dbReference type="Proteomes" id="UP000177092">
    <property type="component" value="Unassembled WGS sequence"/>
</dbReference>
<comment type="similarity">
    <text evidence="1">Belongs to the GreA/GreB family.</text>
</comment>
<evidence type="ECO:0000256" key="4">
    <source>
        <dbReference type="ARBA" id="ARBA00023125"/>
    </source>
</evidence>
<evidence type="ECO:0000313" key="9">
    <source>
        <dbReference type="EMBL" id="OGG20621.1"/>
    </source>
</evidence>
<dbReference type="InterPro" id="IPR022691">
    <property type="entry name" value="Tscrpt_elong_fac_GreA/B_N"/>
</dbReference>
<dbReference type="PANTHER" id="PTHR30437">
    <property type="entry name" value="TRANSCRIPTION ELONGATION FACTOR GREA"/>
    <property type="match status" value="1"/>
</dbReference>
<dbReference type="SUPFAM" id="SSF46557">
    <property type="entry name" value="GreA transcript cleavage protein, N-terminal domain"/>
    <property type="match status" value="1"/>
</dbReference>
<evidence type="ECO:0000256" key="5">
    <source>
        <dbReference type="ARBA" id="ARBA00023163"/>
    </source>
</evidence>
<dbReference type="GO" id="GO:0006354">
    <property type="term" value="P:DNA-templated transcription elongation"/>
    <property type="evidence" value="ECO:0007669"/>
    <property type="project" value="TreeGrafter"/>
</dbReference>
<evidence type="ECO:0000256" key="3">
    <source>
        <dbReference type="ARBA" id="ARBA00023015"/>
    </source>
</evidence>
<evidence type="ECO:0000256" key="1">
    <source>
        <dbReference type="ARBA" id="ARBA00008213"/>
    </source>
</evidence>
<dbReference type="STRING" id="1798384.A3D03_05375"/>
<keyword evidence="3" id="KW-0805">Transcription regulation</keyword>
<keyword evidence="4" id="KW-0238">DNA-binding</keyword>
<dbReference type="PANTHER" id="PTHR30437:SF4">
    <property type="entry name" value="TRANSCRIPTION ELONGATION FACTOR GREA"/>
    <property type="match status" value="1"/>
</dbReference>
<feature type="domain" description="Transcription elongation factor GreA/GreB C-terminal" evidence="7">
    <location>
        <begin position="81"/>
        <end position="151"/>
    </location>
</feature>
<name>A0A1F6A7I2_9BACT</name>
<dbReference type="PIRSF" id="PIRSF006092">
    <property type="entry name" value="GreA_GreB"/>
    <property type="match status" value="1"/>
</dbReference>
<dbReference type="InterPro" id="IPR036805">
    <property type="entry name" value="Tscrpt_elong_fac_GreA/B_N_sf"/>
</dbReference>
<accession>A0A1F6A7I2</accession>
<dbReference type="FunFam" id="1.10.287.180:FF:000001">
    <property type="entry name" value="Transcription elongation factor GreA"/>
    <property type="match status" value="1"/>
</dbReference>
<gene>
    <name evidence="9" type="ORF">A3D03_05375</name>
</gene>
<evidence type="ECO:0000256" key="6">
    <source>
        <dbReference type="ARBA" id="ARBA00030776"/>
    </source>
</evidence>
<sequence>MLSLISFTKEGLEKVKEEKRLLLLKRPQAVDELRIAREMGDLSENAAYHVARAKLSQTDSRLRHLDNLIRRAHIHNPPIQGTVGLGSKVKLQNRDKAFEYQIVGSFEADPAQGKISHISPLGRLLMGKKIGDEVSVKTSSSLNPYKILNIS</sequence>
<organism evidence="9 10">
    <name type="scientific">Candidatus Gottesmanbacteria bacterium RIFCSPHIGHO2_02_FULL_40_13</name>
    <dbReference type="NCBI Taxonomy" id="1798384"/>
    <lineage>
        <taxon>Bacteria</taxon>
        <taxon>Candidatus Gottesmaniibacteriota</taxon>
    </lineage>
</organism>
<feature type="domain" description="Transcription elongation factor GreA/GreB N-terminal" evidence="8">
    <location>
        <begin position="7"/>
        <end position="74"/>
    </location>
</feature>
<evidence type="ECO:0000259" key="8">
    <source>
        <dbReference type="Pfam" id="PF03449"/>
    </source>
</evidence>
<dbReference type="InterPro" id="IPR023459">
    <property type="entry name" value="Tscrpt_elong_fac_GreA/B_fam"/>
</dbReference>
<evidence type="ECO:0000313" key="10">
    <source>
        <dbReference type="Proteomes" id="UP000177092"/>
    </source>
</evidence>
<evidence type="ECO:0000256" key="2">
    <source>
        <dbReference type="ARBA" id="ARBA00013729"/>
    </source>
</evidence>
<dbReference type="SUPFAM" id="SSF54534">
    <property type="entry name" value="FKBP-like"/>
    <property type="match status" value="1"/>
</dbReference>
<proteinExistence type="inferred from homology"/>